<keyword evidence="1" id="KW-0678">Repressor</keyword>
<evidence type="ECO:0000313" key="9">
    <source>
        <dbReference type="EMBL" id="SOE50406.1"/>
    </source>
</evidence>
<evidence type="ECO:0000256" key="5">
    <source>
        <dbReference type="PROSITE-ProRule" id="PRU00335"/>
    </source>
</evidence>
<dbReference type="InterPro" id="IPR036271">
    <property type="entry name" value="Tet_transcr_reg_TetR-rel_C_sf"/>
</dbReference>
<feature type="region of interest" description="Disordered" evidence="6">
    <location>
        <begin position="1"/>
        <end position="24"/>
    </location>
</feature>
<organism evidence="8 10">
    <name type="scientific">Orrella dioscoreae</name>
    <dbReference type="NCBI Taxonomy" id="1851544"/>
    <lineage>
        <taxon>Bacteria</taxon>
        <taxon>Pseudomonadati</taxon>
        <taxon>Pseudomonadota</taxon>
        <taxon>Betaproteobacteria</taxon>
        <taxon>Burkholderiales</taxon>
        <taxon>Alcaligenaceae</taxon>
        <taxon>Orrella</taxon>
    </lineage>
</organism>
<keyword evidence="3 5" id="KW-0238">DNA-binding</keyword>
<dbReference type="SUPFAM" id="SSF46689">
    <property type="entry name" value="Homeodomain-like"/>
    <property type="match status" value="1"/>
</dbReference>
<dbReference type="PANTHER" id="PTHR47506:SF1">
    <property type="entry name" value="HTH-TYPE TRANSCRIPTIONAL REGULATOR YJDC"/>
    <property type="match status" value="1"/>
</dbReference>
<dbReference type="PROSITE" id="PS50977">
    <property type="entry name" value="HTH_TETR_2"/>
    <property type="match status" value="1"/>
</dbReference>
<dbReference type="GO" id="GO:0003677">
    <property type="term" value="F:DNA binding"/>
    <property type="evidence" value="ECO:0007669"/>
    <property type="project" value="UniProtKB-UniRule"/>
</dbReference>
<reference evidence="9 10" key="2">
    <citation type="submission" date="2017-08" db="EMBL/GenBank/DDBJ databases">
        <authorList>
            <person name="de Groot N.N."/>
        </authorList>
    </citation>
    <scope>NUCLEOTIDE SEQUENCE [LARGE SCALE GENOMIC DNA]</scope>
    <source>
        <strain evidence="9">Orrdi1</strain>
    </source>
</reference>
<feature type="domain" description="HTH tetR-type" evidence="7">
    <location>
        <begin position="26"/>
        <end position="86"/>
    </location>
</feature>
<dbReference type="InterPro" id="IPR023772">
    <property type="entry name" value="DNA-bd_HTH_TetR-type_CS"/>
</dbReference>
<dbReference type="InterPro" id="IPR001647">
    <property type="entry name" value="HTH_TetR"/>
</dbReference>
<dbReference type="InterPro" id="IPR011075">
    <property type="entry name" value="TetR_C"/>
</dbReference>
<evidence type="ECO:0000256" key="3">
    <source>
        <dbReference type="ARBA" id="ARBA00023125"/>
    </source>
</evidence>
<reference evidence="8 10" key="1">
    <citation type="submission" date="2016-06" db="EMBL/GenBank/DDBJ databases">
        <authorList>
            <person name="Kjaerup R.B."/>
            <person name="Dalgaard T.S."/>
            <person name="Juul-Madsen H.R."/>
        </authorList>
    </citation>
    <scope>NUCLEOTIDE SEQUENCE [LARGE SCALE GENOMIC DNA]</scope>
    <source>
        <strain evidence="8">Orrdi1</strain>
    </source>
</reference>
<name>A0A1C3JZK8_9BURK</name>
<dbReference type="PANTHER" id="PTHR47506">
    <property type="entry name" value="TRANSCRIPTIONAL REGULATORY PROTEIN"/>
    <property type="match status" value="1"/>
</dbReference>
<dbReference type="EMBL" id="LT907988">
    <property type="protein sequence ID" value="SOE50406.1"/>
    <property type="molecule type" value="Genomic_DNA"/>
</dbReference>
<gene>
    <name evidence="8" type="ORF">ODI_02763</name>
    <name evidence="9" type="ORF">ODI_R2690</name>
</gene>
<keyword evidence="10" id="KW-1185">Reference proteome</keyword>
<dbReference type="Proteomes" id="UP000078558">
    <property type="component" value="Chromosome I"/>
</dbReference>
<dbReference type="Pfam" id="PF16925">
    <property type="entry name" value="TetR_C_13"/>
    <property type="match status" value="1"/>
</dbReference>
<protein>
    <submittedName>
        <fullName evidence="8">Transcriptional regulator, TetR family</fullName>
    </submittedName>
</protein>
<evidence type="ECO:0000256" key="6">
    <source>
        <dbReference type="SAM" id="MobiDB-lite"/>
    </source>
</evidence>
<evidence type="ECO:0000256" key="4">
    <source>
        <dbReference type="ARBA" id="ARBA00023163"/>
    </source>
</evidence>
<dbReference type="AlphaFoldDB" id="A0A1C3JZK8"/>
<dbReference type="OrthoDB" id="270177at2"/>
<accession>A0A1C3JZK8</accession>
<evidence type="ECO:0000313" key="8">
    <source>
        <dbReference type="EMBL" id="SBT24693.1"/>
    </source>
</evidence>
<keyword evidence="4" id="KW-0804">Transcription</keyword>
<evidence type="ECO:0000256" key="1">
    <source>
        <dbReference type="ARBA" id="ARBA00022491"/>
    </source>
</evidence>
<dbReference type="Gene3D" id="1.10.357.10">
    <property type="entry name" value="Tetracycline Repressor, domain 2"/>
    <property type="match status" value="1"/>
</dbReference>
<proteinExistence type="predicted"/>
<dbReference type="STRING" id="1851544.ODI_02763"/>
<dbReference type="Pfam" id="PF00440">
    <property type="entry name" value="TetR_N"/>
    <property type="match status" value="1"/>
</dbReference>
<evidence type="ECO:0000313" key="10">
    <source>
        <dbReference type="Proteomes" id="UP000078558"/>
    </source>
</evidence>
<keyword evidence="2" id="KW-0805">Transcription regulation</keyword>
<dbReference type="RefSeq" id="WP_067751244.1">
    <property type="nucleotide sequence ID" value="NZ_LT907988.1"/>
</dbReference>
<dbReference type="SUPFAM" id="SSF48498">
    <property type="entry name" value="Tetracyclin repressor-like, C-terminal domain"/>
    <property type="match status" value="1"/>
</dbReference>
<dbReference type="Gene3D" id="1.10.10.60">
    <property type="entry name" value="Homeodomain-like"/>
    <property type="match status" value="1"/>
</dbReference>
<dbReference type="KEGG" id="odi:ODI_R2690"/>
<evidence type="ECO:0000259" key="7">
    <source>
        <dbReference type="PROSITE" id="PS50977"/>
    </source>
</evidence>
<sequence length="226" mass="24073">MQKSDKPVQLDASNASAPRARGRPRAFDREAALAQATRLFWTKGYEATSIADLTDAMGIGSPSLYAAFGSKDALYAEAVQHYEQTYRGLVWAGFDAARTAREAVWALLRDSAAGLTGTVQDVPQGCMVALSTVDGEAHGELCALLRTARGGTLVRVTARLKQAIQEGELPPETDVHALARFVQTVQGGMSILARDGVSGDELYAVAEVAMLGFDARTGGKARKSRK</sequence>
<dbReference type="PROSITE" id="PS01081">
    <property type="entry name" value="HTH_TETR_1"/>
    <property type="match status" value="1"/>
</dbReference>
<feature type="DNA-binding region" description="H-T-H motif" evidence="5">
    <location>
        <begin position="49"/>
        <end position="68"/>
    </location>
</feature>
<dbReference type="EMBL" id="FLRC01000011">
    <property type="protein sequence ID" value="SBT24693.1"/>
    <property type="molecule type" value="Genomic_DNA"/>
</dbReference>
<evidence type="ECO:0000256" key="2">
    <source>
        <dbReference type="ARBA" id="ARBA00023015"/>
    </source>
</evidence>
<dbReference type="InterPro" id="IPR009057">
    <property type="entry name" value="Homeodomain-like_sf"/>
</dbReference>